<dbReference type="HOGENOM" id="CLU_2960269_0_0_1"/>
<dbReference type="Proteomes" id="UP000054549">
    <property type="component" value="Unassembled WGS sequence"/>
</dbReference>
<gene>
    <name evidence="1" type="ORF">M378DRAFT_174428</name>
</gene>
<accession>A0A0C2VZ73</accession>
<sequence length="59" mass="6482">MYYGGSSVIGKRGKCVVHCRNSDEACKRYEYDGKRCLDGSNNSLITVQYIVGVIVTSST</sequence>
<organism evidence="1 2">
    <name type="scientific">Amanita muscaria (strain Koide BX008)</name>
    <dbReference type="NCBI Taxonomy" id="946122"/>
    <lineage>
        <taxon>Eukaryota</taxon>
        <taxon>Fungi</taxon>
        <taxon>Dikarya</taxon>
        <taxon>Basidiomycota</taxon>
        <taxon>Agaricomycotina</taxon>
        <taxon>Agaricomycetes</taxon>
        <taxon>Agaricomycetidae</taxon>
        <taxon>Agaricales</taxon>
        <taxon>Pluteineae</taxon>
        <taxon>Amanitaceae</taxon>
        <taxon>Amanita</taxon>
    </lineage>
</organism>
<evidence type="ECO:0000313" key="1">
    <source>
        <dbReference type="EMBL" id="KIL54137.1"/>
    </source>
</evidence>
<name>A0A0C2VZ73_AMAMK</name>
<proteinExistence type="predicted"/>
<protein>
    <submittedName>
        <fullName evidence="1">Uncharacterized protein</fullName>
    </submittedName>
</protein>
<dbReference type="EMBL" id="KN818921">
    <property type="protein sequence ID" value="KIL54137.1"/>
    <property type="molecule type" value="Genomic_DNA"/>
</dbReference>
<dbReference type="AlphaFoldDB" id="A0A0C2VZ73"/>
<dbReference type="InParanoid" id="A0A0C2VZ73"/>
<evidence type="ECO:0000313" key="2">
    <source>
        <dbReference type="Proteomes" id="UP000054549"/>
    </source>
</evidence>
<keyword evidence="2" id="KW-1185">Reference proteome</keyword>
<reference evidence="1 2" key="1">
    <citation type="submission" date="2014-04" db="EMBL/GenBank/DDBJ databases">
        <title>Evolutionary Origins and Diversification of the Mycorrhizal Mutualists.</title>
        <authorList>
            <consortium name="DOE Joint Genome Institute"/>
            <consortium name="Mycorrhizal Genomics Consortium"/>
            <person name="Kohler A."/>
            <person name="Kuo A."/>
            <person name="Nagy L.G."/>
            <person name="Floudas D."/>
            <person name="Copeland A."/>
            <person name="Barry K.W."/>
            <person name="Cichocki N."/>
            <person name="Veneault-Fourrey C."/>
            <person name="LaButti K."/>
            <person name="Lindquist E.A."/>
            <person name="Lipzen A."/>
            <person name="Lundell T."/>
            <person name="Morin E."/>
            <person name="Murat C."/>
            <person name="Riley R."/>
            <person name="Ohm R."/>
            <person name="Sun H."/>
            <person name="Tunlid A."/>
            <person name="Henrissat B."/>
            <person name="Grigoriev I.V."/>
            <person name="Hibbett D.S."/>
            <person name="Martin F."/>
        </authorList>
    </citation>
    <scope>NUCLEOTIDE SEQUENCE [LARGE SCALE GENOMIC DNA]</scope>
    <source>
        <strain evidence="1 2">Koide BX008</strain>
    </source>
</reference>